<dbReference type="InterPro" id="IPR055170">
    <property type="entry name" value="GFO_IDH_MocA-like_dom"/>
</dbReference>
<evidence type="ECO:0000259" key="4">
    <source>
        <dbReference type="Pfam" id="PF22725"/>
    </source>
</evidence>
<dbReference type="SUPFAM" id="SSF55347">
    <property type="entry name" value="Glyceraldehyde-3-phosphate dehydrogenase-like, C-terminal domain"/>
    <property type="match status" value="1"/>
</dbReference>
<proteinExistence type="inferred from homology"/>
<name>A0A1Q2CSJ9_9ACTN</name>
<accession>A0A1Q2CSJ9</accession>
<reference evidence="6" key="1">
    <citation type="submission" date="2017-02" db="EMBL/GenBank/DDBJ databases">
        <title>Tessaracoccus aquaemaris sp. nov., isolated from the intestine of a Korean rockfish, Sebastes schlegelii, in a marine aquaculture pond.</title>
        <authorList>
            <person name="Tak E.J."/>
            <person name="Bae J.-W."/>
        </authorList>
    </citation>
    <scope>NUCLEOTIDE SEQUENCE [LARGE SCALE GENOMIC DNA]</scope>
    <source>
        <strain evidence="6">NSG39</strain>
    </source>
</reference>
<dbReference type="KEGG" id="tes:BW730_17630"/>
<dbReference type="InterPro" id="IPR050984">
    <property type="entry name" value="Gfo/Idh/MocA_domain"/>
</dbReference>
<dbReference type="Pfam" id="PF22725">
    <property type="entry name" value="GFO_IDH_MocA_C3"/>
    <property type="match status" value="1"/>
</dbReference>
<dbReference type="OrthoDB" id="9815825at2"/>
<feature type="domain" description="GFO/IDH/MocA-like oxidoreductase" evidence="4">
    <location>
        <begin position="149"/>
        <end position="264"/>
    </location>
</feature>
<organism evidence="5 6">
    <name type="scientific">Tessaracoccus aquimaris</name>
    <dbReference type="NCBI Taxonomy" id="1332264"/>
    <lineage>
        <taxon>Bacteria</taxon>
        <taxon>Bacillati</taxon>
        <taxon>Actinomycetota</taxon>
        <taxon>Actinomycetes</taxon>
        <taxon>Propionibacteriales</taxon>
        <taxon>Propionibacteriaceae</taxon>
        <taxon>Tessaracoccus</taxon>
    </lineage>
</organism>
<dbReference type="InterPro" id="IPR000683">
    <property type="entry name" value="Gfo/Idh/MocA-like_OxRdtase_N"/>
</dbReference>
<dbReference type="EMBL" id="CP019606">
    <property type="protein sequence ID" value="AQP49045.1"/>
    <property type="molecule type" value="Genomic_DNA"/>
</dbReference>
<dbReference type="PANTHER" id="PTHR22604:SF105">
    <property type="entry name" value="TRANS-1,2-DIHYDROBENZENE-1,2-DIOL DEHYDROGENASE"/>
    <property type="match status" value="1"/>
</dbReference>
<dbReference type="GO" id="GO:0016491">
    <property type="term" value="F:oxidoreductase activity"/>
    <property type="evidence" value="ECO:0007669"/>
    <property type="project" value="UniProtKB-KW"/>
</dbReference>
<dbReference type="Gene3D" id="3.40.50.720">
    <property type="entry name" value="NAD(P)-binding Rossmann-like Domain"/>
    <property type="match status" value="1"/>
</dbReference>
<evidence type="ECO:0000256" key="1">
    <source>
        <dbReference type="ARBA" id="ARBA00010928"/>
    </source>
</evidence>
<comment type="similarity">
    <text evidence="1">Belongs to the Gfo/Idh/MocA family.</text>
</comment>
<dbReference type="STRING" id="1332264.BW730_17630"/>
<evidence type="ECO:0000256" key="2">
    <source>
        <dbReference type="ARBA" id="ARBA00023002"/>
    </source>
</evidence>
<keyword evidence="2" id="KW-0560">Oxidoreductase</keyword>
<dbReference type="Gene3D" id="3.30.360.10">
    <property type="entry name" value="Dihydrodipicolinate Reductase, domain 2"/>
    <property type="match status" value="1"/>
</dbReference>
<evidence type="ECO:0000259" key="3">
    <source>
        <dbReference type="Pfam" id="PF01408"/>
    </source>
</evidence>
<dbReference type="Proteomes" id="UP000188145">
    <property type="component" value="Chromosome"/>
</dbReference>
<dbReference type="GO" id="GO:0000166">
    <property type="term" value="F:nucleotide binding"/>
    <property type="evidence" value="ECO:0007669"/>
    <property type="project" value="InterPro"/>
</dbReference>
<gene>
    <name evidence="5" type="ORF">BW730_17630</name>
</gene>
<feature type="domain" description="Gfo/Idh/MocA-like oxidoreductase N-terminal" evidence="3">
    <location>
        <begin position="19"/>
        <end position="135"/>
    </location>
</feature>
<protein>
    <submittedName>
        <fullName evidence="5">Oxidoreductase</fullName>
    </submittedName>
</protein>
<dbReference type="Pfam" id="PF01408">
    <property type="entry name" value="GFO_IDH_MocA"/>
    <property type="match status" value="1"/>
</dbReference>
<evidence type="ECO:0000313" key="6">
    <source>
        <dbReference type="Proteomes" id="UP000188145"/>
    </source>
</evidence>
<evidence type="ECO:0000313" key="5">
    <source>
        <dbReference type="EMBL" id="AQP49045.1"/>
    </source>
</evidence>
<keyword evidence="6" id="KW-1185">Reference proteome</keyword>
<sequence>MTNSLPAPRTPDPMAAPPLRWGVIGPGGIAGAFAEALHANTRGRVVAVGSRSSERAGAFAQRFGADRSYGSYAELAADDRVDAIYVATPHSEHLRGALLAIEAGKPVLVEKAFTRNAAEARELLDAAGAAGVAAMEAMWTRFLPSTDIVRQVLESGMLGELEAVFADHGQWFADDATFRLFDPEQAGGAMLDLGVYPVSFSHFVLGRPGRIQAAGTKAFTGVDRQISGLLSDYESAPNAHAMVNTTLAAKTPTVALISGSEARVEIPGAFYAPQQVAVIARDGSVAESAPPAIAGHLGLCHEAAHFATMIAEGRTESELLPWSETLAVMETMDELRRQVGAELPGESL</sequence>
<dbReference type="AlphaFoldDB" id="A0A1Q2CSJ9"/>
<dbReference type="InterPro" id="IPR036291">
    <property type="entry name" value="NAD(P)-bd_dom_sf"/>
</dbReference>
<dbReference type="SUPFAM" id="SSF51735">
    <property type="entry name" value="NAD(P)-binding Rossmann-fold domains"/>
    <property type="match status" value="1"/>
</dbReference>
<dbReference type="RefSeq" id="WP_077687400.1">
    <property type="nucleotide sequence ID" value="NZ_CP019606.1"/>
</dbReference>
<dbReference type="PANTHER" id="PTHR22604">
    <property type="entry name" value="OXIDOREDUCTASES"/>
    <property type="match status" value="1"/>
</dbReference>